<organism evidence="1 2">
    <name type="scientific">Diversispora eburnea</name>
    <dbReference type="NCBI Taxonomy" id="1213867"/>
    <lineage>
        <taxon>Eukaryota</taxon>
        <taxon>Fungi</taxon>
        <taxon>Fungi incertae sedis</taxon>
        <taxon>Mucoromycota</taxon>
        <taxon>Glomeromycotina</taxon>
        <taxon>Glomeromycetes</taxon>
        <taxon>Diversisporales</taxon>
        <taxon>Diversisporaceae</taxon>
        <taxon>Diversispora</taxon>
    </lineage>
</organism>
<comment type="caution">
    <text evidence="1">The sequence shown here is derived from an EMBL/GenBank/DDBJ whole genome shotgun (WGS) entry which is preliminary data.</text>
</comment>
<reference evidence="1" key="1">
    <citation type="submission" date="2021-06" db="EMBL/GenBank/DDBJ databases">
        <authorList>
            <person name="Kallberg Y."/>
            <person name="Tangrot J."/>
            <person name="Rosling A."/>
        </authorList>
    </citation>
    <scope>NUCLEOTIDE SEQUENCE</scope>
    <source>
        <strain evidence="1">AZ414A</strain>
    </source>
</reference>
<dbReference type="AlphaFoldDB" id="A0A9N9AXS2"/>
<evidence type="ECO:0000313" key="1">
    <source>
        <dbReference type="EMBL" id="CAG8547343.1"/>
    </source>
</evidence>
<name>A0A9N9AXS2_9GLOM</name>
<gene>
    <name evidence="1" type="ORF">DEBURN_LOCUS6924</name>
</gene>
<proteinExistence type="predicted"/>
<evidence type="ECO:0000313" key="2">
    <source>
        <dbReference type="Proteomes" id="UP000789706"/>
    </source>
</evidence>
<sequence>MSAFVKFFSTLKESRNIVRVLLKLPNHINTQANKFTNDDVKAMRVQFRPASENHVIPNEKIEDFPEQYVCPRINRKMLKDDDFNVGNISDFSNKSVQTFFDKLAIVTRNPPGIPESRTDDLVADLLRIARLNDYPLKIAQQLPCKLHIFNEPYVSAKPEFVVTKKAISMIVVEDKTLQNVDPRFNFGEMQIAAEILSCGDENIRNVKKVTDQVLFAVRFISTYTTFYKAEISAEYWREFANGLPKDNSVIIKRWPAENDDKSGLDLADPDGREAVLTALTKIRQYLLKYCY</sequence>
<dbReference type="OrthoDB" id="2421681at2759"/>
<dbReference type="EMBL" id="CAJVPK010000766">
    <property type="protein sequence ID" value="CAG8547343.1"/>
    <property type="molecule type" value="Genomic_DNA"/>
</dbReference>
<keyword evidence="2" id="KW-1185">Reference proteome</keyword>
<dbReference type="Proteomes" id="UP000789706">
    <property type="component" value="Unassembled WGS sequence"/>
</dbReference>
<accession>A0A9N9AXS2</accession>
<protein>
    <submittedName>
        <fullName evidence="1">10164_t:CDS:1</fullName>
    </submittedName>
</protein>